<protein>
    <recommendedName>
        <fullName evidence="3">PH domain-containing protein</fullName>
    </recommendedName>
</protein>
<evidence type="ECO:0000313" key="2">
    <source>
        <dbReference type="EMBL" id="CAE0359303.1"/>
    </source>
</evidence>
<feature type="region of interest" description="Disordered" evidence="1">
    <location>
        <begin position="239"/>
        <end position="263"/>
    </location>
</feature>
<reference evidence="2" key="1">
    <citation type="submission" date="2021-01" db="EMBL/GenBank/DDBJ databases">
        <authorList>
            <person name="Corre E."/>
            <person name="Pelletier E."/>
            <person name="Niang G."/>
            <person name="Scheremetjew M."/>
            <person name="Finn R."/>
            <person name="Kale V."/>
            <person name="Holt S."/>
            <person name="Cochrane G."/>
            <person name="Meng A."/>
            <person name="Brown T."/>
            <person name="Cohen L."/>
        </authorList>
    </citation>
    <scope>NUCLEOTIDE SEQUENCE</scope>
    <source>
        <strain evidence="2">CCMP1510</strain>
    </source>
</reference>
<feature type="region of interest" description="Disordered" evidence="1">
    <location>
        <begin position="59"/>
        <end position="169"/>
    </location>
</feature>
<organism evidence="2">
    <name type="scientific">Aureoumbra lagunensis</name>
    <dbReference type="NCBI Taxonomy" id="44058"/>
    <lineage>
        <taxon>Eukaryota</taxon>
        <taxon>Sar</taxon>
        <taxon>Stramenopiles</taxon>
        <taxon>Ochrophyta</taxon>
        <taxon>Pelagophyceae</taxon>
        <taxon>Pelagomonadales</taxon>
        <taxon>Aureoumbra</taxon>
    </lineage>
</organism>
<dbReference type="EMBL" id="HBIJ01000046">
    <property type="protein sequence ID" value="CAE0359303.1"/>
    <property type="molecule type" value="Transcribed_RNA"/>
</dbReference>
<evidence type="ECO:0008006" key="3">
    <source>
        <dbReference type="Google" id="ProtNLM"/>
    </source>
</evidence>
<dbReference type="InterPro" id="IPR011993">
    <property type="entry name" value="PH-like_dom_sf"/>
</dbReference>
<accession>A0A7S3JQA3</accession>
<gene>
    <name evidence="2" type="ORF">ALAG00032_LOCUS31</name>
</gene>
<proteinExistence type="predicted"/>
<feature type="compositionally biased region" description="Acidic residues" evidence="1">
    <location>
        <begin position="74"/>
        <end position="83"/>
    </location>
</feature>
<evidence type="ECO:0000256" key="1">
    <source>
        <dbReference type="SAM" id="MobiDB-lite"/>
    </source>
</evidence>
<dbReference type="AlphaFoldDB" id="A0A7S3JQA3"/>
<dbReference type="Gene3D" id="2.30.29.30">
    <property type="entry name" value="Pleckstrin-homology domain (PH domain)/Phosphotyrosine-binding domain (PTB)"/>
    <property type="match status" value="1"/>
</dbReference>
<name>A0A7S3JQA3_9STRA</name>
<feature type="compositionally biased region" description="Basic and acidic residues" evidence="1">
    <location>
        <begin position="93"/>
        <end position="109"/>
    </location>
</feature>
<sequence>MSDPDEHVIEAETEIKSNPQSEGYWWERYFGACACLSDETWLHDANSTVDASKIKVEEDGHVLATVDDSGVAYGDDEEEEEEAVPPPVPPVKSLEEAKQEPTPQKEEKSQPITAPVPTQAKSSPDPAPASSAPAAATSQPATTKPTATPAAAPATKAVPAPAAKAKNDEAQEMKVDLGEVKKLLKGDGIAFLKHCRDGKIRQRTLVLSQDEKKFGWKSKDPKKFIDLAAVTEVRPATALDPTTLNDPRRPQGMGGTATLRKSSEGPAVGRRAFSFILKDRTIDVECYSEVECKKLCAAFKVMVDKAGGGKGMPK</sequence>
<feature type="compositionally biased region" description="Low complexity" evidence="1">
    <location>
        <begin position="120"/>
        <end position="164"/>
    </location>
</feature>